<evidence type="ECO:0000313" key="6">
    <source>
        <dbReference type="Proteomes" id="UP001161408"/>
    </source>
</evidence>
<keyword evidence="2" id="KW-0680">Restriction system</keyword>
<organism evidence="5 6">
    <name type="scientific">Pseudoalteromonas tetraodonis GFC</name>
    <dbReference type="NCBI Taxonomy" id="1315271"/>
    <lineage>
        <taxon>Bacteria</taxon>
        <taxon>Pseudomonadati</taxon>
        <taxon>Pseudomonadota</taxon>
        <taxon>Gammaproteobacteria</taxon>
        <taxon>Alteromonadales</taxon>
        <taxon>Pseudoalteromonadaceae</taxon>
        <taxon>Pseudoalteromonas</taxon>
    </lineage>
</organism>
<dbReference type="Gene3D" id="3.90.220.20">
    <property type="entry name" value="DNA methylase specificity domains"/>
    <property type="match status" value="2"/>
</dbReference>
<dbReference type="InterPro" id="IPR044946">
    <property type="entry name" value="Restrct_endonuc_typeI_TRD_sf"/>
</dbReference>
<reference evidence="5" key="2">
    <citation type="submission" date="2023-01" db="EMBL/GenBank/DDBJ databases">
        <title>Draft genome sequence of Pseudoalteromonas tetraodonis strain NBRC 103034.</title>
        <authorList>
            <person name="Sun Q."/>
            <person name="Mori K."/>
        </authorList>
    </citation>
    <scope>NUCLEOTIDE SEQUENCE</scope>
    <source>
        <strain evidence="5">NBRC 103034</strain>
    </source>
</reference>
<reference evidence="5" key="1">
    <citation type="journal article" date="2014" name="Int. J. Syst. Evol. Microbiol.">
        <title>Complete genome sequence of Corynebacterium casei LMG S-19264T (=DSM 44701T), isolated from a smear-ripened cheese.</title>
        <authorList>
            <consortium name="US DOE Joint Genome Institute (JGI-PGF)"/>
            <person name="Walter F."/>
            <person name="Albersmeier A."/>
            <person name="Kalinowski J."/>
            <person name="Ruckert C."/>
        </authorList>
    </citation>
    <scope>NUCLEOTIDE SEQUENCE</scope>
    <source>
        <strain evidence="5">NBRC 103034</strain>
    </source>
</reference>
<sequence>MGSKTLPGMPNIPNGWYWAPLSDLCKKVSVGHVGETSSVFCGPEGVTFLRSQNVRPGRLDLNDVKYVTKAFHEKSKKSQLKTGDILVVRVGQNRGDCAVVPDNVGEINCANIVFAQPKDIRYSDYLGYFLNSSFGRTSLLAVSTGSAQGVLNTKSVAKVVVPVPPIDLAKNIGYRLKLIDNKIELNQKTNQTLEQMAQALFKSWFIDFDPVFDNLLASVNFNLENLETSLPDELKQKAQRRLAALNSLHNAAEVKTSLSALAHELQALSATQAAVQAAETPVKASLNANPKILAQHANTHAHFPNEFEHNEQLGWIPKGWGVGVSGDLVDVRDGTHDSPKKSEKGFPLVTSKHITSGRLDLSAAYLISELDYKKVNERSNVEYGDILLTMIGTVGVPYLVMDEPANYAIKNVGLFRTSQNLYLKNYLHILLKTAHMQAYLNARVAGTTQKYLSLKVLRNIDFLLPSNIVLEKFNSIVNNMLFKEKSNIDQINQLTKLRDTLLPKLISGELQIPDVITDEEVVD</sequence>
<evidence type="ECO:0000259" key="4">
    <source>
        <dbReference type="Pfam" id="PF01420"/>
    </source>
</evidence>
<comment type="caution">
    <text evidence="5">The sequence shown here is derived from an EMBL/GenBank/DDBJ whole genome shotgun (WGS) entry which is preliminary data.</text>
</comment>
<gene>
    <name evidence="5" type="ORF">GCM10007914_29970</name>
</gene>
<dbReference type="InterPro" id="IPR052021">
    <property type="entry name" value="Type-I_RS_S_subunit"/>
</dbReference>
<dbReference type="GO" id="GO:0009307">
    <property type="term" value="P:DNA restriction-modification system"/>
    <property type="evidence" value="ECO:0007669"/>
    <property type="project" value="UniProtKB-KW"/>
</dbReference>
<dbReference type="EMBL" id="BSNE01000020">
    <property type="protein sequence ID" value="GLQ04116.1"/>
    <property type="molecule type" value="Genomic_DNA"/>
</dbReference>
<evidence type="ECO:0000313" key="5">
    <source>
        <dbReference type="EMBL" id="GLQ04116.1"/>
    </source>
</evidence>
<dbReference type="RefSeq" id="WP_167378576.1">
    <property type="nucleotide sequence ID" value="NZ_BJXY01000008.1"/>
</dbReference>
<dbReference type="PANTHER" id="PTHR30408">
    <property type="entry name" value="TYPE-1 RESTRICTION ENZYME ECOKI SPECIFICITY PROTEIN"/>
    <property type="match status" value="1"/>
</dbReference>
<dbReference type="SUPFAM" id="SSF116734">
    <property type="entry name" value="DNA methylase specificity domain"/>
    <property type="match status" value="2"/>
</dbReference>
<feature type="domain" description="Type I restriction modification DNA specificity" evidence="4">
    <location>
        <begin position="317"/>
        <end position="466"/>
    </location>
</feature>
<protein>
    <recommendedName>
        <fullName evidence="4">Type I restriction modification DNA specificity domain-containing protein</fullName>
    </recommendedName>
</protein>
<feature type="domain" description="Type I restriction modification DNA specificity" evidence="4">
    <location>
        <begin position="19"/>
        <end position="195"/>
    </location>
</feature>
<evidence type="ECO:0000256" key="3">
    <source>
        <dbReference type="ARBA" id="ARBA00023125"/>
    </source>
</evidence>
<dbReference type="InterPro" id="IPR000055">
    <property type="entry name" value="Restrct_endonuc_typeI_TRD"/>
</dbReference>
<dbReference type="AlphaFoldDB" id="A0AA37W5K5"/>
<dbReference type="PANTHER" id="PTHR30408:SF13">
    <property type="entry name" value="TYPE I RESTRICTION ENZYME HINDI SPECIFICITY SUBUNIT"/>
    <property type="match status" value="1"/>
</dbReference>
<comment type="similarity">
    <text evidence="1">Belongs to the type-I restriction system S methylase family.</text>
</comment>
<evidence type="ECO:0000256" key="2">
    <source>
        <dbReference type="ARBA" id="ARBA00022747"/>
    </source>
</evidence>
<dbReference type="Pfam" id="PF01420">
    <property type="entry name" value="Methylase_S"/>
    <property type="match status" value="2"/>
</dbReference>
<keyword evidence="3" id="KW-0238">DNA-binding</keyword>
<name>A0AA37W5K5_9GAMM</name>
<keyword evidence="6" id="KW-1185">Reference proteome</keyword>
<dbReference type="Proteomes" id="UP001161408">
    <property type="component" value="Unassembled WGS sequence"/>
</dbReference>
<accession>A0AA37W5K5</accession>
<dbReference type="GO" id="GO:0003677">
    <property type="term" value="F:DNA binding"/>
    <property type="evidence" value="ECO:0007669"/>
    <property type="project" value="UniProtKB-KW"/>
</dbReference>
<evidence type="ECO:0000256" key="1">
    <source>
        <dbReference type="ARBA" id="ARBA00010923"/>
    </source>
</evidence>
<proteinExistence type="inferred from homology"/>